<keyword evidence="1" id="KW-1133">Transmembrane helix</keyword>
<gene>
    <name evidence="2" type="ORF">GCM10022267_36140</name>
</gene>
<accession>A0ABP7B1G3</accession>
<feature type="transmembrane region" description="Helical" evidence="1">
    <location>
        <begin position="154"/>
        <end position="173"/>
    </location>
</feature>
<evidence type="ECO:0000256" key="1">
    <source>
        <dbReference type="SAM" id="Phobius"/>
    </source>
</evidence>
<keyword evidence="1" id="KW-0812">Transmembrane</keyword>
<dbReference type="RefSeq" id="WP_112228046.1">
    <property type="nucleotide sequence ID" value="NZ_BAABBE010000009.1"/>
</dbReference>
<evidence type="ECO:0000313" key="2">
    <source>
        <dbReference type="EMBL" id="GAA3646232.1"/>
    </source>
</evidence>
<feature type="transmembrane region" description="Helical" evidence="1">
    <location>
        <begin position="31"/>
        <end position="50"/>
    </location>
</feature>
<proteinExistence type="predicted"/>
<feature type="transmembrane region" description="Helical" evidence="1">
    <location>
        <begin position="71"/>
        <end position="101"/>
    </location>
</feature>
<dbReference type="EMBL" id="BAABBE010000009">
    <property type="protein sequence ID" value="GAA3646232.1"/>
    <property type="molecule type" value="Genomic_DNA"/>
</dbReference>
<protein>
    <submittedName>
        <fullName evidence="2">Uncharacterized protein</fullName>
    </submittedName>
</protein>
<comment type="caution">
    <text evidence="2">The sequence shown here is derived from an EMBL/GenBank/DDBJ whole genome shotgun (WGS) entry which is preliminary data.</text>
</comment>
<keyword evidence="3" id="KW-1185">Reference proteome</keyword>
<evidence type="ECO:0000313" key="3">
    <source>
        <dbReference type="Proteomes" id="UP001500711"/>
    </source>
</evidence>
<keyword evidence="1" id="KW-0472">Membrane</keyword>
<feature type="transmembrane region" description="Helical" evidence="1">
    <location>
        <begin position="185"/>
        <end position="204"/>
    </location>
</feature>
<organism evidence="2 3">
    <name type="scientific">Lentzea roselyniae</name>
    <dbReference type="NCBI Taxonomy" id="531940"/>
    <lineage>
        <taxon>Bacteria</taxon>
        <taxon>Bacillati</taxon>
        <taxon>Actinomycetota</taxon>
        <taxon>Actinomycetes</taxon>
        <taxon>Pseudonocardiales</taxon>
        <taxon>Pseudonocardiaceae</taxon>
        <taxon>Lentzea</taxon>
    </lineage>
</organism>
<dbReference type="Proteomes" id="UP001500711">
    <property type="component" value="Unassembled WGS sequence"/>
</dbReference>
<name>A0ABP7B1G3_9PSEU</name>
<reference evidence="3" key="1">
    <citation type="journal article" date="2019" name="Int. J. Syst. Evol. Microbiol.">
        <title>The Global Catalogue of Microorganisms (GCM) 10K type strain sequencing project: providing services to taxonomists for standard genome sequencing and annotation.</title>
        <authorList>
            <consortium name="The Broad Institute Genomics Platform"/>
            <consortium name="The Broad Institute Genome Sequencing Center for Infectious Disease"/>
            <person name="Wu L."/>
            <person name="Ma J."/>
        </authorList>
    </citation>
    <scope>NUCLEOTIDE SEQUENCE [LARGE SCALE GENOMIC DNA]</scope>
    <source>
        <strain evidence="3">JCM 17494</strain>
    </source>
</reference>
<sequence>MAGVLLLLAAALVMLLGVSEAGAALLGVLGWTVALAARLPVLASAGRLHAVRQRDTILGVASGVTDEVVRLGLVLIVVSGIGSALWTGFGWALAGLVFVAATQLTQFSWPIGRQAAEQLRSQGGFISTHPVHGGVRGITATSFHLGATLLVASWPWWVLVTASAHALVNVAFARWARRRLVPVELLGAVVSAALLLGGLLTFVWR</sequence>